<gene>
    <name evidence="3" type="ORF">GCM10011379_57900</name>
</gene>
<dbReference type="PANTHER" id="PTHR42915">
    <property type="entry name" value="HYPOTHETICAL 460 KDA PROTEIN IN FEUA-SIGW INTERGENIC REGION [PRECURSOR]"/>
    <property type="match status" value="1"/>
</dbReference>
<dbReference type="InterPro" id="IPR008302">
    <property type="entry name" value="NamZ"/>
</dbReference>
<evidence type="ECO:0008006" key="5">
    <source>
        <dbReference type="Google" id="ProtNLM"/>
    </source>
</evidence>
<organism evidence="3 4">
    <name type="scientific">Filimonas zeae</name>
    <dbReference type="NCBI Taxonomy" id="1737353"/>
    <lineage>
        <taxon>Bacteria</taxon>
        <taxon>Pseudomonadati</taxon>
        <taxon>Bacteroidota</taxon>
        <taxon>Chitinophagia</taxon>
        <taxon>Chitinophagales</taxon>
        <taxon>Chitinophagaceae</taxon>
        <taxon>Filimonas</taxon>
    </lineage>
</organism>
<feature type="domain" description="Peptidoglycan beta-N-acetylmuramidase NamZ N-terminal" evidence="1">
    <location>
        <begin position="2"/>
        <end position="187"/>
    </location>
</feature>
<dbReference type="AlphaFoldDB" id="A0A917J7D6"/>
<accession>A0A917J7D6</accession>
<sequence length="345" mass="38748">MDSLLQLGIDIVRIFGPEHGFRGTADAGAHVANYTDKQTGIPVVSLYGKKNKPSAEDLKDVDLMLFDLQDVGVRFYTYISSLQDYMESAITYNKPLLVLDRPNPNGFYVDGPVLDRKYSSHVGMQPVPVVYGMTIGEYAQMLLGEHWLSALPAAGKGFSLKVVPCRNYTHKSLYQLPVKPSPNLPDMATIYLYPSTCFFEGTVLSEGRGTEHPFAIFGHPTLPDTLFSFTPQKKDGASSPKLQDKLCHGWNIYNTGPAVLQQLKGQLSVRWLLQAYEAFPDKESFFIAAKSGKTEDYFFNKLTGNNHLMQQLIQGFTEQEIRASWQPDLTAFKKIRSKYLLYADF</sequence>
<evidence type="ECO:0000259" key="1">
    <source>
        <dbReference type="Pfam" id="PF07075"/>
    </source>
</evidence>
<comment type="caution">
    <text evidence="3">The sequence shown here is derived from an EMBL/GenBank/DDBJ whole genome shotgun (WGS) entry which is preliminary data.</text>
</comment>
<reference evidence="3" key="2">
    <citation type="submission" date="2020-09" db="EMBL/GenBank/DDBJ databases">
        <authorList>
            <person name="Sun Q."/>
            <person name="Zhou Y."/>
        </authorList>
    </citation>
    <scope>NUCLEOTIDE SEQUENCE</scope>
    <source>
        <strain evidence="3">CGMCC 1.15290</strain>
    </source>
</reference>
<keyword evidence="4" id="KW-1185">Reference proteome</keyword>
<dbReference type="Pfam" id="PF20732">
    <property type="entry name" value="NamZ_C"/>
    <property type="match status" value="1"/>
</dbReference>
<reference evidence="3" key="1">
    <citation type="journal article" date="2014" name="Int. J. Syst. Evol. Microbiol.">
        <title>Complete genome sequence of Corynebacterium casei LMG S-19264T (=DSM 44701T), isolated from a smear-ripened cheese.</title>
        <authorList>
            <consortium name="US DOE Joint Genome Institute (JGI-PGF)"/>
            <person name="Walter F."/>
            <person name="Albersmeier A."/>
            <person name="Kalinowski J."/>
            <person name="Ruckert C."/>
        </authorList>
    </citation>
    <scope>NUCLEOTIDE SEQUENCE</scope>
    <source>
        <strain evidence="3">CGMCC 1.15290</strain>
    </source>
</reference>
<proteinExistence type="predicted"/>
<feature type="domain" description="Peptidoglycan beta-N-acetylmuramidase NamZ C-terminal" evidence="2">
    <location>
        <begin position="191"/>
        <end position="342"/>
    </location>
</feature>
<dbReference type="PANTHER" id="PTHR42915:SF1">
    <property type="entry name" value="PEPTIDOGLYCAN BETA-N-ACETYLMURAMIDASE NAMZ"/>
    <property type="match status" value="1"/>
</dbReference>
<dbReference type="GO" id="GO:0033922">
    <property type="term" value="F:peptidoglycan beta-N-acetylmuramidase activity"/>
    <property type="evidence" value="ECO:0007669"/>
    <property type="project" value="InterPro"/>
</dbReference>
<dbReference type="Gene3D" id="3.90.1150.140">
    <property type="match status" value="1"/>
</dbReference>
<evidence type="ECO:0000313" key="3">
    <source>
        <dbReference type="EMBL" id="GGH83064.1"/>
    </source>
</evidence>
<dbReference type="InterPro" id="IPR048503">
    <property type="entry name" value="NamZ_C"/>
</dbReference>
<dbReference type="Proteomes" id="UP000627292">
    <property type="component" value="Unassembled WGS sequence"/>
</dbReference>
<dbReference type="InterPro" id="IPR048502">
    <property type="entry name" value="NamZ_N"/>
</dbReference>
<dbReference type="EMBL" id="BMIB01000008">
    <property type="protein sequence ID" value="GGH83064.1"/>
    <property type="molecule type" value="Genomic_DNA"/>
</dbReference>
<protein>
    <recommendedName>
        <fullName evidence="5">DUF1343 domain-containing protein</fullName>
    </recommendedName>
</protein>
<dbReference type="PIRSF" id="PIRSF016719">
    <property type="entry name" value="UCP016719"/>
    <property type="match status" value="1"/>
</dbReference>
<evidence type="ECO:0000313" key="4">
    <source>
        <dbReference type="Proteomes" id="UP000627292"/>
    </source>
</evidence>
<evidence type="ECO:0000259" key="2">
    <source>
        <dbReference type="Pfam" id="PF20732"/>
    </source>
</evidence>
<dbReference type="Gene3D" id="3.40.50.12170">
    <property type="entry name" value="Uncharacterised protein PF07075, DUF1343"/>
    <property type="match status" value="1"/>
</dbReference>
<name>A0A917J7D6_9BACT</name>
<dbReference type="Pfam" id="PF07075">
    <property type="entry name" value="NamZ_N"/>
    <property type="match status" value="1"/>
</dbReference>